<reference evidence="8" key="1">
    <citation type="submission" date="2017-02" db="EMBL/GenBank/DDBJ databases">
        <authorList>
            <person name="Varghese N."/>
            <person name="Submissions S."/>
        </authorList>
    </citation>
    <scope>NUCLEOTIDE SEQUENCE [LARGE SCALE GENOMIC DNA]</scope>
    <source>
        <strain evidence="8">DSM 3072</strain>
    </source>
</reference>
<evidence type="ECO:0000256" key="5">
    <source>
        <dbReference type="SAM" id="Phobius"/>
    </source>
</evidence>
<accession>A0A1T4VDG9</accession>
<evidence type="ECO:0000256" key="3">
    <source>
        <dbReference type="ARBA" id="ARBA00022989"/>
    </source>
</evidence>
<keyword evidence="4 5" id="KW-0472">Membrane</keyword>
<dbReference type="Proteomes" id="UP000242432">
    <property type="component" value="Unassembled WGS sequence"/>
</dbReference>
<organism evidence="7 8">
    <name type="scientific">Succinivibrio dextrinosolvens DSM 3072</name>
    <dbReference type="NCBI Taxonomy" id="1123324"/>
    <lineage>
        <taxon>Bacteria</taxon>
        <taxon>Pseudomonadati</taxon>
        <taxon>Pseudomonadota</taxon>
        <taxon>Gammaproteobacteria</taxon>
        <taxon>Aeromonadales</taxon>
        <taxon>Succinivibrionaceae</taxon>
        <taxon>Succinivibrio</taxon>
    </lineage>
</organism>
<feature type="transmembrane region" description="Helical" evidence="5">
    <location>
        <begin position="26"/>
        <end position="48"/>
    </location>
</feature>
<gene>
    <name evidence="7" type="ORF">SAMN02745213_01347</name>
</gene>
<dbReference type="Gene3D" id="3.10.450.230">
    <property type="entry name" value="VirB8 protein"/>
    <property type="match status" value="1"/>
</dbReference>
<evidence type="ECO:0000256" key="1">
    <source>
        <dbReference type="ARBA" id="ARBA00004167"/>
    </source>
</evidence>
<keyword evidence="8" id="KW-1185">Reference proteome</keyword>
<keyword evidence="2 5" id="KW-0812">Transmembrane</keyword>
<name>A0A1T4VDG9_9GAMM</name>
<evidence type="ECO:0000256" key="2">
    <source>
        <dbReference type="ARBA" id="ARBA00022692"/>
    </source>
</evidence>
<dbReference type="GO" id="GO:0016020">
    <property type="term" value="C:membrane"/>
    <property type="evidence" value="ECO:0007669"/>
    <property type="project" value="UniProtKB-SubCell"/>
</dbReference>
<dbReference type="SUPFAM" id="SSF54427">
    <property type="entry name" value="NTF2-like"/>
    <property type="match status" value="1"/>
</dbReference>
<dbReference type="AlphaFoldDB" id="A0A1T4VDG9"/>
<dbReference type="RefSeq" id="WP_159443044.1">
    <property type="nucleotide sequence ID" value="NZ_FUXX01000020.1"/>
</dbReference>
<dbReference type="EMBL" id="FUXX01000020">
    <property type="protein sequence ID" value="SKA63015.1"/>
    <property type="molecule type" value="Genomic_DNA"/>
</dbReference>
<sequence>MFLHKKKNNSSVTLNSISKELYMRNAIPMVLGIGGLALGFFSLAYLMVIHKEPKVIPYIVTVDRQGSILASDELKANENIPETAVAAFMCDFIEKVFSICHDSDLQREYVRRGYSMVDLESQARRHLDAYYNGSELFKSGINTSQTVKIESVSRLSDNSFAVDYTLITEKFDDLTEKHYKSVLSYRIGSISFENVEQLRLNPLSLLIYEIKTSRKITKESENA</sequence>
<evidence type="ECO:0000256" key="4">
    <source>
        <dbReference type="ARBA" id="ARBA00023136"/>
    </source>
</evidence>
<evidence type="ECO:0000313" key="7">
    <source>
        <dbReference type="EMBL" id="SKA63015.1"/>
    </source>
</evidence>
<dbReference type="InterPro" id="IPR032710">
    <property type="entry name" value="NTF2-like_dom_sf"/>
</dbReference>
<proteinExistence type="predicted"/>
<protein>
    <submittedName>
        <fullName evidence="7">Type IV secretory pathway, TrbF components</fullName>
    </submittedName>
</protein>
<evidence type="ECO:0000313" key="8">
    <source>
        <dbReference type="Proteomes" id="UP000242432"/>
    </source>
</evidence>
<dbReference type="Pfam" id="PF04335">
    <property type="entry name" value="VirB8"/>
    <property type="match status" value="1"/>
</dbReference>
<keyword evidence="3 5" id="KW-1133">Transmembrane helix</keyword>
<dbReference type="CDD" id="cd16425">
    <property type="entry name" value="TrbF"/>
    <property type="match status" value="1"/>
</dbReference>
<dbReference type="InterPro" id="IPR007430">
    <property type="entry name" value="VirB8"/>
</dbReference>
<dbReference type="InterPro" id="IPR035658">
    <property type="entry name" value="TrbF"/>
</dbReference>
<feature type="domain" description="Bacterial virulence protein VirB8" evidence="6">
    <location>
        <begin position="30"/>
        <end position="213"/>
    </location>
</feature>
<evidence type="ECO:0000259" key="6">
    <source>
        <dbReference type="Pfam" id="PF04335"/>
    </source>
</evidence>
<comment type="subcellular location">
    <subcellularLocation>
        <location evidence="1">Membrane</location>
        <topology evidence="1">Single-pass membrane protein</topology>
    </subcellularLocation>
</comment>